<comment type="similarity">
    <text evidence="7">Belongs to the PGAP3 family.</text>
</comment>
<dbReference type="GO" id="GO:0006506">
    <property type="term" value="P:GPI anchor biosynthetic process"/>
    <property type="evidence" value="ECO:0007669"/>
    <property type="project" value="UniProtKB-KW"/>
</dbReference>
<dbReference type="AlphaFoldDB" id="A0A9P5NN61"/>
<dbReference type="GO" id="GO:0016788">
    <property type="term" value="F:hydrolase activity, acting on ester bonds"/>
    <property type="evidence" value="ECO:0007669"/>
    <property type="project" value="TreeGrafter"/>
</dbReference>
<name>A0A9P5NN61_GYMJU</name>
<evidence type="ECO:0000313" key="9">
    <source>
        <dbReference type="Proteomes" id="UP000724874"/>
    </source>
</evidence>
<feature type="transmembrane region" description="Helical" evidence="7">
    <location>
        <begin position="238"/>
        <end position="261"/>
    </location>
</feature>
<feature type="chain" id="PRO_5040542233" description="Post-GPI attachment to proteins factor 3" evidence="7">
    <location>
        <begin position="24"/>
        <end position="346"/>
    </location>
</feature>
<evidence type="ECO:0000256" key="1">
    <source>
        <dbReference type="ARBA" id="ARBA00004127"/>
    </source>
</evidence>
<gene>
    <name evidence="8" type="ORF">CPB84DRAFT_1681377</name>
</gene>
<keyword evidence="6 7" id="KW-0472">Membrane</keyword>
<feature type="transmembrane region" description="Helical" evidence="7">
    <location>
        <begin position="169"/>
        <end position="188"/>
    </location>
</feature>
<feature type="transmembrane region" description="Helical" evidence="7">
    <location>
        <begin position="214"/>
        <end position="232"/>
    </location>
</feature>
<keyword evidence="3 7" id="KW-0812">Transmembrane</keyword>
<evidence type="ECO:0000256" key="7">
    <source>
        <dbReference type="RuleBase" id="RU365066"/>
    </source>
</evidence>
<evidence type="ECO:0000256" key="4">
    <source>
        <dbReference type="ARBA" id="ARBA00022729"/>
    </source>
</evidence>
<proteinExistence type="inferred from homology"/>
<feature type="transmembrane region" description="Helical" evidence="7">
    <location>
        <begin position="138"/>
        <end position="157"/>
    </location>
</feature>
<reference evidence="8" key="1">
    <citation type="submission" date="2020-11" db="EMBL/GenBank/DDBJ databases">
        <authorList>
            <consortium name="DOE Joint Genome Institute"/>
            <person name="Ahrendt S."/>
            <person name="Riley R."/>
            <person name="Andreopoulos W."/>
            <person name="LaButti K."/>
            <person name="Pangilinan J."/>
            <person name="Ruiz-duenas F.J."/>
            <person name="Barrasa J.M."/>
            <person name="Sanchez-Garcia M."/>
            <person name="Camarero S."/>
            <person name="Miyauchi S."/>
            <person name="Serrano A."/>
            <person name="Linde D."/>
            <person name="Babiker R."/>
            <person name="Drula E."/>
            <person name="Ayuso-Fernandez I."/>
            <person name="Pacheco R."/>
            <person name="Padilla G."/>
            <person name="Ferreira P."/>
            <person name="Barriuso J."/>
            <person name="Kellner H."/>
            <person name="Castanera R."/>
            <person name="Alfaro M."/>
            <person name="Ramirez L."/>
            <person name="Pisabarro A.G."/>
            <person name="Kuo A."/>
            <person name="Tritt A."/>
            <person name="Lipzen A."/>
            <person name="He G."/>
            <person name="Yan M."/>
            <person name="Ng V."/>
            <person name="Cullen D."/>
            <person name="Martin F."/>
            <person name="Rosso M.-N."/>
            <person name="Henrissat B."/>
            <person name="Hibbett D."/>
            <person name="Martinez A.T."/>
            <person name="Grigoriev I.V."/>
        </authorList>
    </citation>
    <scope>NUCLEOTIDE SEQUENCE</scope>
    <source>
        <strain evidence="8">AH 44721</strain>
    </source>
</reference>
<evidence type="ECO:0000256" key="2">
    <source>
        <dbReference type="ARBA" id="ARBA00022502"/>
    </source>
</evidence>
<dbReference type="EMBL" id="JADNYJ010000054">
    <property type="protein sequence ID" value="KAF8898232.1"/>
    <property type="molecule type" value="Genomic_DNA"/>
</dbReference>
<feature type="transmembrane region" description="Helical" evidence="7">
    <location>
        <begin position="97"/>
        <end position="117"/>
    </location>
</feature>
<organism evidence="8 9">
    <name type="scientific">Gymnopilus junonius</name>
    <name type="common">Spectacular rustgill mushroom</name>
    <name type="synonym">Gymnopilus spectabilis subsp. junonius</name>
    <dbReference type="NCBI Taxonomy" id="109634"/>
    <lineage>
        <taxon>Eukaryota</taxon>
        <taxon>Fungi</taxon>
        <taxon>Dikarya</taxon>
        <taxon>Basidiomycota</taxon>
        <taxon>Agaricomycotina</taxon>
        <taxon>Agaricomycetes</taxon>
        <taxon>Agaricomycetidae</taxon>
        <taxon>Agaricales</taxon>
        <taxon>Agaricineae</taxon>
        <taxon>Hymenogastraceae</taxon>
        <taxon>Gymnopilus</taxon>
    </lineage>
</organism>
<dbReference type="OrthoDB" id="419770at2759"/>
<evidence type="ECO:0000256" key="6">
    <source>
        <dbReference type="ARBA" id="ARBA00023136"/>
    </source>
</evidence>
<evidence type="ECO:0000256" key="3">
    <source>
        <dbReference type="ARBA" id="ARBA00022692"/>
    </source>
</evidence>
<accession>A0A9P5NN61</accession>
<keyword evidence="2 7" id="KW-0337">GPI-anchor biosynthesis</keyword>
<sequence>MLTTSAILPRLLVILILSLSVYASSGDRSPEYTQCTGLCIAERCSQSDSEFSLSLPLRLTRWTCIDDCKYRCMHEITSKQIQLGERVHQYHGKWPFWRLWGMQEPASVAFSLLNLWAHARGAAKVKKKVPQYHPMRSYYLFWSVVSMNAWMWSSIFHTRDLPFTEKMDYFSAALAIMYALYYTIIRLFHLYEPQSAPRLTPLSSKSKSQKTRKVLAVVCTLSYVAHVSYLTLLPRFDYTYNMAFNLTLGLLHNALWATYALPASINLMKRFPSRPKSYRPDFIGKSGAFVFLTTAATGLELFDFPPWARTIDAHALWHLSTVPIALLWYDFLVEDSLDPSWRELKA</sequence>
<comment type="subcellular location">
    <subcellularLocation>
        <location evidence="1">Endomembrane system</location>
        <topology evidence="1">Multi-pass membrane protein</topology>
    </subcellularLocation>
    <subcellularLocation>
        <location evidence="7">Endoplasmic reticulum membrane</location>
        <topology evidence="7">Multi-pass membrane protein</topology>
    </subcellularLocation>
</comment>
<comment type="caution">
    <text evidence="8">The sequence shown here is derived from an EMBL/GenBank/DDBJ whole genome shotgun (WGS) entry which is preliminary data.</text>
</comment>
<keyword evidence="4 7" id="KW-0732">Signal</keyword>
<dbReference type="PANTHER" id="PTHR13148:SF0">
    <property type="entry name" value="POST-GPI ATTACHMENT TO PROTEINS FACTOR 3"/>
    <property type="match status" value="1"/>
</dbReference>
<keyword evidence="7" id="KW-0256">Endoplasmic reticulum</keyword>
<keyword evidence="5 7" id="KW-1133">Transmembrane helix</keyword>
<comment type="function">
    <text evidence="7">Involved in the lipid remodeling steps of GPI-anchor maturation.</text>
</comment>
<keyword evidence="9" id="KW-1185">Reference proteome</keyword>
<comment type="caution">
    <text evidence="7">Lacks conserved residue(s) required for the propagation of feature annotation.</text>
</comment>
<dbReference type="PANTHER" id="PTHR13148">
    <property type="entry name" value="PER1-RELATED"/>
    <property type="match status" value="1"/>
</dbReference>
<protein>
    <recommendedName>
        <fullName evidence="7">Post-GPI attachment to proteins factor 3</fullName>
    </recommendedName>
</protein>
<evidence type="ECO:0000256" key="5">
    <source>
        <dbReference type="ARBA" id="ARBA00022989"/>
    </source>
</evidence>
<dbReference type="InterPro" id="IPR007217">
    <property type="entry name" value="Per1-like"/>
</dbReference>
<evidence type="ECO:0000313" key="8">
    <source>
        <dbReference type="EMBL" id="KAF8898232.1"/>
    </source>
</evidence>
<dbReference type="GO" id="GO:0005789">
    <property type="term" value="C:endoplasmic reticulum membrane"/>
    <property type="evidence" value="ECO:0007669"/>
    <property type="project" value="UniProtKB-SubCell"/>
</dbReference>
<dbReference type="Proteomes" id="UP000724874">
    <property type="component" value="Unassembled WGS sequence"/>
</dbReference>
<feature type="signal peptide" evidence="7">
    <location>
        <begin position="1"/>
        <end position="23"/>
    </location>
</feature>
<dbReference type="Pfam" id="PF04080">
    <property type="entry name" value="Per1"/>
    <property type="match status" value="1"/>
</dbReference>